<keyword evidence="10" id="KW-0732">Signal</keyword>
<reference evidence="12" key="2">
    <citation type="submission" date="2025-08" db="UniProtKB">
        <authorList>
            <consortium name="Ensembl"/>
        </authorList>
    </citation>
    <scope>IDENTIFICATION</scope>
</reference>
<evidence type="ECO:0000256" key="4">
    <source>
        <dbReference type="ARBA" id="ARBA00022801"/>
    </source>
</evidence>
<accession>A0A7N4PP05</accession>
<evidence type="ECO:0000256" key="3">
    <source>
        <dbReference type="ARBA" id="ARBA00022723"/>
    </source>
</evidence>
<organism evidence="12 13">
    <name type="scientific">Sarcophilus harrisii</name>
    <name type="common">Tasmanian devil</name>
    <name type="synonym">Sarcophilus laniarius</name>
    <dbReference type="NCBI Taxonomy" id="9305"/>
    <lineage>
        <taxon>Eukaryota</taxon>
        <taxon>Metazoa</taxon>
        <taxon>Chordata</taxon>
        <taxon>Craniata</taxon>
        <taxon>Vertebrata</taxon>
        <taxon>Euteleostomi</taxon>
        <taxon>Mammalia</taxon>
        <taxon>Metatheria</taxon>
        <taxon>Dasyuromorphia</taxon>
        <taxon>Dasyuridae</taxon>
        <taxon>Sarcophilus</taxon>
    </lineage>
</organism>
<reference evidence="12" key="3">
    <citation type="submission" date="2025-09" db="UniProtKB">
        <authorList>
            <consortium name="Ensembl"/>
        </authorList>
    </citation>
    <scope>IDENTIFICATION</scope>
</reference>
<dbReference type="Gene3D" id="3.90.79.10">
    <property type="entry name" value="Nucleoside Triphosphate Pyrophosphohydrolase"/>
    <property type="match status" value="1"/>
</dbReference>
<comment type="catalytic activity">
    <reaction evidence="9">
        <text>NADH + H2O = reduced beta-nicotinamide D-ribonucleotide + AMP + 2 H(+)</text>
        <dbReference type="Rhea" id="RHEA:48868"/>
        <dbReference type="ChEBI" id="CHEBI:15377"/>
        <dbReference type="ChEBI" id="CHEBI:15378"/>
        <dbReference type="ChEBI" id="CHEBI:57945"/>
        <dbReference type="ChEBI" id="CHEBI:90832"/>
        <dbReference type="ChEBI" id="CHEBI:456215"/>
        <dbReference type="EC" id="3.6.1.22"/>
    </reaction>
    <physiologicalReaction direction="left-to-right" evidence="9">
        <dbReference type="Rhea" id="RHEA:48869"/>
    </physiologicalReaction>
</comment>
<evidence type="ECO:0000256" key="6">
    <source>
        <dbReference type="ARBA" id="ARBA00023027"/>
    </source>
</evidence>
<dbReference type="InParanoid" id="A0A7N4PP05"/>
<dbReference type="CDD" id="cd03429">
    <property type="entry name" value="NUDIX_NADH_pyrophosphatase_Nudt13"/>
    <property type="match status" value="1"/>
</dbReference>
<dbReference type="PANTHER" id="PTHR11383:SF3">
    <property type="entry name" value="NAD(P)H PYROPHOSPHATASE NUDT13, MITOCHONDRIAL"/>
    <property type="match status" value="1"/>
</dbReference>
<dbReference type="Pfam" id="PF00293">
    <property type="entry name" value="NUDIX"/>
    <property type="match status" value="1"/>
</dbReference>
<name>A0A7N4PP05_SARHA</name>
<evidence type="ECO:0000256" key="1">
    <source>
        <dbReference type="ARBA" id="ARBA00001946"/>
    </source>
</evidence>
<sequence length="363" mass="40556">MQRFFLLTSKDLVMSLCLFGRAVSWKTPQACRRHSTYVAKMRYLFELKEDDDICRKAQSSGMFYLFHSLAPLLQKSGDRYLVPPFGASDLERFLGKFGQDAQKIEQSVLIGCSDQLEAWFALDLGLGNPSGSLQKSEMETQLQGSFTELRKALFQLNEKDASLIATAHSLLHWHECHQFCSKSGQPTQKNVAGSKRVCPSSKMTHYPQMSPVVITLVSDGTRCLLVRQSSFPKGMYSALSGFCDMGETVEESVRREVAEEVGLEVESLQYSASQHWPFPNGTLMIACHATVGPGQTEIHVNSQELEAAGWFSLEEVVSALRKKSPPARQQDGSIPFWLPPKVAIAHQLIREWVQKQSSSSDLV</sequence>
<comment type="cofactor">
    <cofactor evidence="1">
        <name>Mg(2+)</name>
        <dbReference type="ChEBI" id="CHEBI:18420"/>
    </cofactor>
</comment>
<evidence type="ECO:0000256" key="9">
    <source>
        <dbReference type="ARBA" id="ARBA00049264"/>
    </source>
</evidence>
<dbReference type="AlphaFoldDB" id="A0A7N4PP05"/>
<evidence type="ECO:0000256" key="8">
    <source>
        <dbReference type="ARBA" id="ARBA00049196"/>
    </source>
</evidence>
<comment type="catalytic activity">
    <reaction evidence="7">
        <text>NADPH + H2O = reduced beta-nicotinamide D-ribonucleotide + adenosine 2',5'-bisphosphate + 2 H(+)</text>
        <dbReference type="Rhea" id="RHEA:60820"/>
        <dbReference type="ChEBI" id="CHEBI:15377"/>
        <dbReference type="ChEBI" id="CHEBI:15378"/>
        <dbReference type="ChEBI" id="CHEBI:57783"/>
        <dbReference type="ChEBI" id="CHEBI:90832"/>
        <dbReference type="ChEBI" id="CHEBI:194156"/>
    </reaction>
    <physiologicalReaction direction="left-to-right" evidence="7">
        <dbReference type="Rhea" id="RHEA:60821"/>
    </physiologicalReaction>
</comment>
<dbReference type="InterPro" id="IPR000086">
    <property type="entry name" value="NUDIX_hydrolase_dom"/>
</dbReference>
<evidence type="ECO:0000259" key="11">
    <source>
        <dbReference type="PROSITE" id="PS51462"/>
    </source>
</evidence>
<keyword evidence="6" id="KW-0520">NAD</keyword>
<reference evidence="12 13" key="1">
    <citation type="journal article" date="2011" name="Proc. Natl. Acad. Sci. U.S.A.">
        <title>Genetic diversity and population structure of the endangered marsupial Sarcophilus harrisii (Tasmanian devil).</title>
        <authorList>
            <person name="Miller W."/>
            <person name="Hayes V.M."/>
            <person name="Ratan A."/>
            <person name="Petersen D.C."/>
            <person name="Wittekindt N.E."/>
            <person name="Miller J."/>
            <person name="Walenz B."/>
            <person name="Knight J."/>
            <person name="Qi J."/>
            <person name="Zhao F."/>
            <person name="Wang Q."/>
            <person name="Bedoya-Reina O.C."/>
            <person name="Katiyar N."/>
            <person name="Tomsho L.P."/>
            <person name="Kasson L.M."/>
            <person name="Hardie R.A."/>
            <person name="Woodbridge P."/>
            <person name="Tindall E.A."/>
            <person name="Bertelsen M.F."/>
            <person name="Dixon D."/>
            <person name="Pyecroft S."/>
            <person name="Helgen K.M."/>
            <person name="Lesk A.M."/>
            <person name="Pringle T.H."/>
            <person name="Patterson N."/>
            <person name="Zhang Y."/>
            <person name="Kreiss A."/>
            <person name="Woods G.M."/>
            <person name="Jones M.E."/>
            <person name="Schuster S.C."/>
        </authorList>
    </citation>
    <scope>NUCLEOTIDE SEQUENCE [LARGE SCALE GENOMIC DNA]</scope>
</reference>
<dbReference type="EC" id="3.6.1.22" evidence="2"/>
<dbReference type="Pfam" id="PF09297">
    <property type="entry name" value="Zn_ribbon_NUD"/>
    <property type="match status" value="1"/>
</dbReference>
<dbReference type="Gene3D" id="3.90.79.20">
    <property type="match status" value="1"/>
</dbReference>
<evidence type="ECO:0000313" key="12">
    <source>
        <dbReference type="Ensembl" id="ENSSHAP00000041352.1"/>
    </source>
</evidence>
<dbReference type="InterPro" id="IPR015375">
    <property type="entry name" value="NADH_PPase-like_N"/>
</dbReference>
<evidence type="ECO:0000256" key="7">
    <source>
        <dbReference type="ARBA" id="ARBA00047501"/>
    </source>
</evidence>
<gene>
    <name evidence="12" type="primary">NUDT13</name>
</gene>
<comment type="catalytic activity">
    <reaction evidence="8">
        <text>NAD(+) + H2O = beta-nicotinamide D-ribonucleotide + AMP + 2 H(+)</text>
        <dbReference type="Rhea" id="RHEA:11800"/>
        <dbReference type="ChEBI" id="CHEBI:14649"/>
        <dbReference type="ChEBI" id="CHEBI:15377"/>
        <dbReference type="ChEBI" id="CHEBI:15378"/>
        <dbReference type="ChEBI" id="CHEBI:57540"/>
        <dbReference type="ChEBI" id="CHEBI:456215"/>
        <dbReference type="EC" id="3.6.1.22"/>
    </reaction>
    <physiologicalReaction direction="left-to-right" evidence="8">
        <dbReference type="Rhea" id="RHEA:11801"/>
    </physiologicalReaction>
</comment>
<dbReference type="GeneTree" id="ENSGT00940000158879"/>
<dbReference type="PROSITE" id="PS51462">
    <property type="entry name" value="NUDIX"/>
    <property type="match status" value="1"/>
</dbReference>
<keyword evidence="4" id="KW-0378">Hydrolase</keyword>
<keyword evidence="13" id="KW-1185">Reference proteome</keyword>
<dbReference type="PANTHER" id="PTHR11383">
    <property type="entry name" value="NUCLEOSIDE DIPHOSPHATE-LINKED MOIETY X MOTIF 13"/>
    <property type="match status" value="1"/>
</dbReference>
<evidence type="ECO:0000313" key="13">
    <source>
        <dbReference type="Proteomes" id="UP000007648"/>
    </source>
</evidence>
<proteinExistence type="predicted"/>
<dbReference type="InterPro" id="IPR049734">
    <property type="entry name" value="NudC-like_C"/>
</dbReference>
<dbReference type="Pfam" id="PF09296">
    <property type="entry name" value="NUDIX-like"/>
    <property type="match status" value="1"/>
</dbReference>
<dbReference type="Ensembl" id="ENSSHAT00000037925.1">
    <property type="protein sequence ID" value="ENSSHAP00000041352.1"/>
    <property type="gene ID" value="ENSSHAG00000030350.1"/>
</dbReference>
<feature type="chain" id="PRO_5029707303" description="NAD(+) diphosphatase" evidence="10">
    <location>
        <begin position="25"/>
        <end position="363"/>
    </location>
</feature>
<dbReference type="Proteomes" id="UP000007648">
    <property type="component" value="Unassembled WGS sequence"/>
</dbReference>
<keyword evidence="3" id="KW-0479">Metal-binding</keyword>
<dbReference type="GO" id="GO:0046872">
    <property type="term" value="F:metal ion binding"/>
    <property type="evidence" value="ECO:0007669"/>
    <property type="project" value="UniProtKB-KW"/>
</dbReference>
<dbReference type="SUPFAM" id="SSF55811">
    <property type="entry name" value="Nudix"/>
    <property type="match status" value="1"/>
</dbReference>
<dbReference type="InterPro" id="IPR015797">
    <property type="entry name" value="NUDIX_hydrolase-like_dom_sf"/>
</dbReference>
<feature type="domain" description="Nudix hydrolase" evidence="11">
    <location>
        <begin position="207"/>
        <end position="334"/>
    </location>
</feature>
<evidence type="ECO:0000256" key="5">
    <source>
        <dbReference type="ARBA" id="ARBA00022842"/>
    </source>
</evidence>
<feature type="signal peptide" evidence="10">
    <location>
        <begin position="1"/>
        <end position="24"/>
    </location>
</feature>
<keyword evidence="5" id="KW-0460">Magnesium</keyword>
<dbReference type="InterPro" id="IPR015376">
    <property type="entry name" value="Znr_NADH_PPase"/>
</dbReference>
<protein>
    <recommendedName>
        <fullName evidence="2">NAD(+) diphosphatase</fullName>
        <ecNumber evidence="2">3.6.1.22</ecNumber>
    </recommendedName>
</protein>
<evidence type="ECO:0000256" key="2">
    <source>
        <dbReference type="ARBA" id="ARBA00012381"/>
    </source>
</evidence>
<dbReference type="GO" id="GO:0016787">
    <property type="term" value="F:hydrolase activity"/>
    <property type="evidence" value="ECO:0007669"/>
    <property type="project" value="UniProtKB-KW"/>
</dbReference>
<dbReference type="NCBIfam" id="NF001299">
    <property type="entry name" value="PRK00241.1"/>
    <property type="match status" value="1"/>
</dbReference>
<evidence type="ECO:0000256" key="10">
    <source>
        <dbReference type="SAM" id="SignalP"/>
    </source>
</evidence>
<dbReference type="FunCoup" id="A0A7N4PP05">
    <property type="interactions" value="442"/>
</dbReference>